<keyword evidence="3" id="KW-0159">Chromosome partition</keyword>
<dbReference type="GO" id="GO:0007059">
    <property type="term" value="P:chromosome segregation"/>
    <property type="evidence" value="ECO:0007669"/>
    <property type="project" value="UniProtKB-KW"/>
</dbReference>
<dbReference type="Pfam" id="PF02195">
    <property type="entry name" value="ParB_N"/>
    <property type="match status" value="1"/>
</dbReference>
<dbReference type="FunFam" id="3.90.1530.30:FF:000001">
    <property type="entry name" value="Chromosome partitioning protein ParB"/>
    <property type="match status" value="1"/>
</dbReference>
<evidence type="ECO:0000256" key="4">
    <source>
        <dbReference type="ARBA" id="ARBA00023125"/>
    </source>
</evidence>
<dbReference type="GO" id="GO:0009295">
    <property type="term" value="C:nucleoid"/>
    <property type="evidence" value="ECO:0007669"/>
    <property type="project" value="UniProtKB-SubCell"/>
</dbReference>
<organism evidence="7 8">
    <name type="scientific">Blautia obeum ATCC 29174</name>
    <dbReference type="NCBI Taxonomy" id="411459"/>
    <lineage>
        <taxon>Bacteria</taxon>
        <taxon>Bacillati</taxon>
        <taxon>Bacillota</taxon>
        <taxon>Clostridia</taxon>
        <taxon>Lachnospirales</taxon>
        <taxon>Lachnospiraceae</taxon>
        <taxon>Blautia</taxon>
    </lineage>
</organism>
<dbReference type="Pfam" id="PF17762">
    <property type="entry name" value="HTH_ParB"/>
    <property type="match status" value="1"/>
</dbReference>
<evidence type="ECO:0000313" key="7">
    <source>
        <dbReference type="EMBL" id="EDM86943.1"/>
    </source>
</evidence>
<dbReference type="SUPFAM" id="SSF109709">
    <property type="entry name" value="KorB DNA-binding domain-like"/>
    <property type="match status" value="1"/>
</dbReference>
<dbReference type="PANTHER" id="PTHR33375:SF1">
    <property type="entry name" value="CHROMOSOME-PARTITIONING PROTEIN PARB-RELATED"/>
    <property type="match status" value="1"/>
</dbReference>
<dbReference type="InterPro" id="IPR003115">
    <property type="entry name" value="ParB_N"/>
</dbReference>
<dbReference type="InterPro" id="IPR041468">
    <property type="entry name" value="HTH_ParB/Spo0J"/>
</dbReference>
<reference evidence="7 8" key="2">
    <citation type="submission" date="2007-04" db="EMBL/GenBank/DDBJ databases">
        <title>Draft genome sequence of Ruminococcus obeum (ATCC 29174).</title>
        <authorList>
            <person name="Sudarsanam P."/>
            <person name="Ley R."/>
            <person name="Guruge J."/>
            <person name="Turnbaugh P.J."/>
            <person name="Mahowald M."/>
            <person name="Liep D."/>
            <person name="Gordon J."/>
        </authorList>
    </citation>
    <scope>NUCLEOTIDE SEQUENCE [LARGE SCALE GENOMIC DNA]</scope>
    <source>
        <strain evidence="7 8">ATCC 29174</strain>
    </source>
</reference>
<protein>
    <submittedName>
        <fullName evidence="7">ParB-like protein</fullName>
    </submittedName>
</protein>
<dbReference type="HOGENOM" id="CLU_023853_0_0_9"/>
<accession>A5ZTM2</accession>
<dbReference type="SMART" id="SM00470">
    <property type="entry name" value="ParB"/>
    <property type="match status" value="1"/>
</dbReference>
<comment type="caution">
    <text evidence="7">The sequence shown here is derived from an EMBL/GenBank/DDBJ whole genome shotgun (WGS) entry which is preliminary data.</text>
</comment>
<dbReference type="Gene3D" id="3.90.1530.30">
    <property type="match status" value="1"/>
</dbReference>
<dbReference type="AlphaFoldDB" id="A5ZTM2"/>
<proteinExistence type="inferred from homology"/>
<dbReference type="InterPro" id="IPR057240">
    <property type="entry name" value="ParB_dimer_C"/>
</dbReference>
<dbReference type="Pfam" id="PF23552">
    <property type="entry name" value="ParB_C"/>
    <property type="match status" value="1"/>
</dbReference>
<comment type="similarity">
    <text evidence="2">Belongs to the ParB family.</text>
</comment>
<evidence type="ECO:0000259" key="6">
    <source>
        <dbReference type="SMART" id="SM00470"/>
    </source>
</evidence>
<evidence type="ECO:0000256" key="2">
    <source>
        <dbReference type="ARBA" id="ARBA00006295"/>
    </source>
</evidence>
<dbReference type="EMBL" id="AAVO02000010">
    <property type="protein sequence ID" value="EDM86943.1"/>
    <property type="molecule type" value="Genomic_DNA"/>
</dbReference>
<evidence type="ECO:0000256" key="5">
    <source>
        <dbReference type="SAM" id="MobiDB-lite"/>
    </source>
</evidence>
<name>A5ZTM2_9FIRM</name>
<dbReference type="InterPro" id="IPR050336">
    <property type="entry name" value="Chromosome_partition/occlusion"/>
</dbReference>
<evidence type="ECO:0000313" key="8">
    <source>
        <dbReference type="Proteomes" id="UP000006002"/>
    </source>
</evidence>
<feature type="domain" description="ParB-like N-terminal" evidence="6">
    <location>
        <begin position="55"/>
        <end position="144"/>
    </location>
</feature>
<dbReference type="PANTHER" id="PTHR33375">
    <property type="entry name" value="CHROMOSOME-PARTITIONING PROTEIN PARB-RELATED"/>
    <property type="match status" value="1"/>
</dbReference>
<evidence type="ECO:0000256" key="3">
    <source>
        <dbReference type="ARBA" id="ARBA00022829"/>
    </source>
</evidence>
<dbReference type="GO" id="GO:0005694">
    <property type="term" value="C:chromosome"/>
    <property type="evidence" value="ECO:0007669"/>
    <property type="project" value="TreeGrafter"/>
</dbReference>
<dbReference type="InterPro" id="IPR004437">
    <property type="entry name" value="ParB/RepB/Spo0J"/>
</dbReference>
<reference evidence="7 8" key="1">
    <citation type="submission" date="2007-03" db="EMBL/GenBank/DDBJ databases">
        <authorList>
            <person name="Fulton L."/>
            <person name="Clifton S."/>
            <person name="Fulton B."/>
            <person name="Xu J."/>
            <person name="Minx P."/>
            <person name="Pepin K.H."/>
            <person name="Johnson M."/>
            <person name="Thiruvilangam P."/>
            <person name="Bhonagiri V."/>
            <person name="Nash W.E."/>
            <person name="Mardis E.R."/>
            <person name="Wilson R.K."/>
        </authorList>
    </citation>
    <scope>NUCLEOTIDE SEQUENCE [LARGE SCALE GENOMIC DNA]</scope>
    <source>
        <strain evidence="7 8">ATCC 29174</strain>
    </source>
</reference>
<gene>
    <name evidence="7" type="ORF">RUMOBE_02351</name>
</gene>
<comment type="subcellular location">
    <subcellularLocation>
        <location evidence="1">Cytoplasm</location>
        <location evidence="1">Nucleoid</location>
    </subcellularLocation>
</comment>
<feature type="region of interest" description="Disordered" evidence="5">
    <location>
        <begin position="36"/>
        <end position="56"/>
    </location>
</feature>
<dbReference type="SUPFAM" id="SSF110849">
    <property type="entry name" value="ParB/Sulfiredoxin"/>
    <property type="match status" value="1"/>
</dbReference>
<dbReference type="Gene3D" id="1.10.10.2830">
    <property type="match status" value="1"/>
</dbReference>
<dbReference type="Proteomes" id="UP000006002">
    <property type="component" value="Unassembled WGS sequence"/>
</dbReference>
<dbReference type="FunFam" id="1.10.10.2830:FF:000001">
    <property type="entry name" value="Chromosome partitioning protein ParB"/>
    <property type="match status" value="1"/>
</dbReference>
<dbReference type="eggNOG" id="COG1475">
    <property type="taxonomic scope" value="Bacteria"/>
</dbReference>
<evidence type="ECO:0000256" key="1">
    <source>
        <dbReference type="ARBA" id="ARBA00004453"/>
    </source>
</evidence>
<dbReference type="InterPro" id="IPR036086">
    <property type="entry name" value="ParB/Sulfiredoxin_sf"/>
</dbReference>
<feature type="compositionally biased region" description="Basic and acidic residues" evidence="5">
    <location>
        <begin position="36"/>
        <end position="46"/>
    </location>
</feature>
<dbReference type="GO" id="GO:0003677">
    <property type="term" value="F:DNA binding"/>
    <property type="evidence" value="ECO:0007669"/>
    <property type="project" value="UniProtKB-KW"/>
</dbReference>
<keyword evidence="4" id="KW-0238">DNA-binding</keyword>
<dbReference type="CDD" id="cd16393">
    <property type="entry name" value="SPO0J_N"/>
    <property type="match status" value="1"/>
</dbReference>
<dbReference type="NCBIfam" id="TIGR00180">
    <property type="entry name" value="parB_part"/>
    <property type="match status" value="1"/>
</dbReference>
<sequence length="313" mass="35842">MMAGKKSGLGRGLDALFPEKTVQSKPKTVKTVKEEKKVAVDTKKSSQQETSNGERMMKISMIEPNREQPRKKFDEDALQELSESIKQYGILQPLLVSDKKDYYEIVAGERRWRAAKMAGLKEVPVVVKEFSTQEIVEISLIENIQREDLNPVEEAMAYKRLIDEFHLKQDEIAERVSKSRTAVTNSMRLLKLDSRVQQMMVDEMISAGHARAILAISDPEQQYNAAMKVFDEKLSVRETEKLVKSILTPTKKKPVVSNPTEDAIYESLEEKMKGITGTRVFIHRKKNNKGKIEIEYYSRDDLDRIIDLFESIG</sequence>
<dbReference type="GO" id="GO:0045881">
    <property type="term" value="P:positive regulation of sporulation resulting in formation of a cellular spore"/>
    <property type="evidence" value="ECO:0007669"/>
    <property type="project" value="TreeGrafter"/>
</dbReference>